<sequence length="74" mass="8159">MVSINPAHAGFWLKEKEGLRCEELARNGSLPCASPPNSCQRKSDPLCFVYVEQMMSKRPIVCLTAATFEQGATN</sequence>
<evidence type="ECO:0000313" key="1">
    <source>
        <dbReference type="Ensembl" id="ENSSMAP00000057706.1"/>
    </source>
</evidence>
<reference evidence="1" key="2">
    <citation type="submission" date="2025-08" db="UniProtKB">
        <authorList>
            <consortium name="Ensembl"/>
        </authorList>
    </citation>
    <scope>IDENTIFICATION</scope>
</reference>
<accession>A0A8D3DDU7</accession>
<dbReference type="Proteomes" id="UP000694558">
    <property type="component" value="Chromosome 9"/>
</dbReference>
<dbReference type="AlphaFoldDB" id="A0A8D3DDU7"/>
<reference evidence="1" key="1">
    <citation type="submission" date="2023-05" db="EMBL/GenBank/DDBJ databases">
        <title>High-quality long-read genome of Scophthalmus maximus.</title>
        <authorList>
            <person name="Lien S."/>
            <person name="Martinez P."/>
        </authorList>
    </citation>
    <scope>NUCLEOTIDE SEQUENCE [LARGE SCALE GENOMIC DNA]</scope>
</reference>
<protein>
    <submittedName>
        <fullName evidence="1">Uncharacterized protein</fullName>
    </submittedName>
</protein>
<organism evidence="1 2">
    <name type="scientific">Scophthalmus maximus</name>
    <name type="common">Turbot</name>
    <name type="synonym">Psetta maxima</name>
    <dbReference type="NCBI Taxonomy" id="52904"/>
    <lineage>
        <taxon>Eukaryota</taxon>
        <taxon>Metazoa</taxon>
        <taxon>Chordata</taxon>
        <taxon>Craniata</taxon>
        <taxon>Vertebrata</taxon>
        <taxon>Euteleostomi</taxon>
        <taxon>Actinopterygii</taxon>
        <taxon>Neopterygii</taxon>
        <taxon>Teleostei</taxon>
        <taxon>Neoteleostei</taxon>
        <taxon>Acanthomorphata</taxon>
        <taxon>Carangaria</taxon>
        <taxon>Pleuronectiformes</taxon>
        <taxon>Pleuronectoidei</taxon>
        <taxon>Scophthalmidae</taxon>
        <taxon>Scophthalmus</taxon>
    </lineage>
</organism>
<proteinExistence type="predicted"/>
<name>A0A8D3DDU7_SCOMX</name>
<evidence type="ECO:0000313" key="2">
    <source>
        <dbReference type="Proteomes" id="UP000694558"/>
    </source>
</evidence>
<dbReference type="Ensembl" id="ENSSMAT00000082392.1">
    <property type="protein sequence ID" value="ENSSMAP00000057706.1"/>
    <property type="gene ID" value="ENSSMAG00000034363.1"/>
</dbReference>